<reference evidence="2 3" key="1">
    <citation type="journal article" date="1998" name="Science">
        <title>Genome sequence of the nematode C. elegans: a platform for investigating biology.</title>
        <authorList>
            <consortium name="The C. elegans sequencing consortium"/>
            <person name="Sulson J.E."/>
            <person name="Waterston R."/>
        </authorList>
    </citation>
    <scope>NUCLEOTIDE SEQUENCE [LARGE SCALE GENOMIC DNA]</scope>
    <source>
        <strain evidence="2 3">Bristol N2</strain>
    </source>
</reference>
<evidence type="ECO:0000256" key="1">
    <source>
        <dbReference type="SAM" id="MobiDB-lite"/>
    </source>
</evidence>
<feature type="region of interest" description="Disordered" evidence="1">
    <location>
        <begin position="1"/>
        <end position="44"/>
    </location>
</feature>
<dbReference type="IntAct" id="O01442">
    <property type="interactions" value="1"/>
</dbReference>
<dbReference type="PaxDb" id="6239-B0261.7"/>
<gene>
    <name evidence="2 4" type="ORF">B0261.7</name>
    <name evidence="2" type="ORF">CELE_B0261.7</name>
</gene>
<dbReference type="AGR" id="WB:WBGene00015095"/>
<protein>
    <submittedName>
        <fullName evidence="2">Zf-tcix domain-containing protein</fullName>
    </submittedName>
</protein>
<dbReference type="eggNOG" id="ENOG502THXT">
    <property type="taxonomic scope" value="Eukaryota"/>
</dbReference>
<evidence type="ECO:0000313" key="2">
    <source>
        <dbReference type="EMBL" id="CCD61576.1"/>
    </source>
</evidence>
<sequence length="351" mass="38966">MSCVDSVHSSRDHSVQLSLEKTASSNGDENSEADPDQSSGAVNRSRWTENAARCYKCKDLVPHKLLFVCRHEKCAGVFKGNKKYASPFDFYLHEKVFCSACIFTGSHKNHSDQAEGAYKLAIKSASTGEDMGLIYQTLAFLDIDESTDFMITNDFGIPHLPVADVASYLDNANSCTEFVKRKKMLVDLKNTVDNCRTESDVYVKKLAGLSLNCFQDILAKFKGSNKDSEPSSKKEEKKTSHKDLEKRASDVTLPPAAASPVPDIPKVDSTSISIITTVKVENLKQNDSAINMLCRSLSLRFDQIRDELTIEQALQAVSDMLHESVGSLEEKMAAASRFKERHNVALYYPPQ</sequence>
<dbReference type="SMR" id="O01442"/>
<feature type="compositionally biased region" description="Polar residues" evidence="1">
    <location>
        <begin position="16"/>
        <end position="28"/>
    </location>
</feature>
<dbReference type="FunCoup" id="O01442">
    <property type="interactions" value="785"/>
</dbReference>
<organism evidence="2 3">
    <name type="scientific">Caenorhabditis elegans</name>
    <dbReference type="NCBI Taxonomy" id="6239"/>
    <lineage>
        <taxon>Eukaryota</taxon>
        <taxon>Metazoa</taxon>
        <taxon>Ecdysozoa</taxon>
        <taxon>Nematoda</taxon>
        <taxon>Chromadorea</taxon>
        <taxon>Rhabditida</taxon>
        <taxon>Rhabditina</taxon>
        <taxon>Rhabditomorpha</taxon>
        <taxon>Rhabditoidea</taxon>
        <taxon>Rhabditidae</taxon>
        <taxon>Peloderinae</taxon>
        <taxon>Caenorhabditis</taxon>
    </lineage>
</organism>
<feature type="region of interest" description="Disordered" evidence="1">
    <location>
        <begin position="223"/>
        <end position="262"/>
    </location>
</feature>
<dbReference type="GeneID" id="172169"/>
<dbReference type="EMBL" id="BX284601">
    <property type="protein sequence ID" value="CCD61576.1"/>
    <property type="molecule type" value="Genomic_DNA"/>
</dbReference>
<evidence type="ECO:0007829" key="5">
    <source>
        <dbReference type="PeptideAtlas" id="O01442"/>
    </source>
</evidence>
<evidence type="ECO:0000313" key="4">
    <source>
        <dbReference type="WormBase" id="B0261.7"/>
    </source>
</evidence>
<dbReference type="AlphaFoldDB" id="O01442"/>
<dbReference type="InParanoid" id="O01442"/>
<proteinExistence type="evidence at protein level"/>
<dbReference type="OrthoDB" id="5796673at2759"/>
<dbReference type="RefSeq" id="NP_491554.1">
    <property type="nucleotide sequence ID" value="NM_059153.6"/>
</dbReference>
<dbReference type="STRING" id="6239.B0261.7.1"/>
<accession>O01442</accession>
<dbReference type="UCSC" id="B0261.7">
    <property type="organism name" value="c. elegans"/>
</dbReference>
<keyword evidence="5" id="KW-1267">Proteomics identification</keyword>
<name>O01442_CAEEL</name>
<dbReference type="CTD" id="172169"/>
<dbReference type="PIR" id="T25448">
    <property type="entry name" value="T25448"/>
</dbReference>
<dbReference type="WormBase" id="B0261.7">
    <property type="protein sequence ID" value="CE07709"/>
    <property type="gene ID" value="WBGene00015095"/>
</dbReference>
<feature type="compositionally biased region" description="Basic and acidic residues" evidence="1">
    <location>
        <begin position="224"/>
        <end position="249"/>
    </location>
</feature>
<dbReference type="Bgee" id="WBGene00015095">
    <property type="expression patterns" value="Expressed in germ line (C elegans) and 4 other cell types or tissues"/>
</dbReference>
<keyword evidence="3" id="KW-1185">Reference proteome</keyword>
<dbReference type="PeptideAtlas" id="O01442"/>
<dbReference type="HOGENOM" id="CLU_790468_0_0_1"/>
<dbReference type="KEGG" id="cel:CELE_B0261.7"/>
<dbReference type="OMA" id="WTENAAR"/>
<evidence type="ECO:0000313" key="3">
    <source>
        <dbReference type="Proteomes" id="UP000001940"/>
    </source>
</evidence>
<dbReference type="Proteomes" id="UP000001940">
    <property type="component" value="Chromosome I"/>
</dbReference>
<comment type="interaction">
    <interactant intactId="EBI-2411641">
        <id>O01442</id>
    </interactant>
    <interactant intactId="EBI-322409">
        <id>Q93345</id>
        <label>CELE_C36B1.11</label>
    </interactant>
    <organismsDiffer>false</organismsDiffer>
    <experiments>4</experiments>
</comment>